<keyword evidence="3" id="KW-1185">Reference proteome</keyword>
<dbReference type="Pfam" id="PF07659">
    <property type="entry name" value="DUF1599"/>
    <property type="match status" value="2"/>
</dbReference>
<proteinExistence type="predicted"/>
<feature type="domain" description="Nucleotide modification associated" evidence="1">
    <location>
        <begin position="67"/>
        <end position="127"/>
    </location>
</feature>
<evidence type="ECO:0000259" key="1">
    <source>
        <dbReference type="Pfam" id="PF07659"/>
    </source>
</evidence>
<evidence type="ECO:0000313" key="3">
    <source>
        <dbReference type="Proteomes" id="UP000199450"/>
    </source>
</evidence>
<name>A0A1H7Y5C0_9FLAO</name>
<gene>
    <name evidence="2" type="ORF">SAMN05421856_10369</name>
</gene>
<sequence length="232" mass="27415">MLKNSIIQNIYFSNTYTLLPYTLKLSGSKTLQHTKIRIFERLREFMSETSVQFEKIISQCRELFSKKLQDYGPAWRVLRPSSITDQIYIKINRIRTLQMTDKKMVDESEEGEFVAIINYSIIGLIQLEKGFSNDFNENNEEILKLYDQYATEARQLMERKNHDYGEAWRDMRISSITDLIYQKVLRTKQIEDNQGVTVVSEGLDANYFDMLNYSVFCLIKFSEQENKVESKN</sequence>
<accession>A0A1H7Y5C0</accession>
<evidence type="ECO:0000313" key="2">
    <source>
        <dbReference type="EMBL" id="SEM41141.1"/>
    </source>
</evidence>
<organism evidence="2 3">
    <name type="scientific">Chryseobacterium taichungense</name>
    <dbReference type="NCBI Taxonomy" id="295069"/>
    <lineage>
        <taxon>Bacteria</taxon>
        <taxon>Pseudomonadati</taxon>
        <taxon>Bacteroidota</taxon>
        <taxon>Flavobacteriia</taxon>
        <taxon>Flavobacteriales</taxon>
        <taxon>Weeksellaceae</taxon>
        <taxon>Chryseobacterium group</taxon>
        <taxon>Chryseobacterium</taxon>
    </lineage>
</organism>
<reference evidence="3" key="1">
    <citation type="submission" date="2016-10" db="EMBL/GenBank/DDBJ databases">
        <authorList>
            <person name="Varghese N."/>
            <person name="Submissions S."/>
        </authorList>
    </citation>
    <scope>NUCLEOTIDE SEQUENCE [LARGE SCALE GENOMIC DNA]</scope>
    <source>
        <strain evidence="3">DSM 17453</strain>
    </source>
</reference>
<feature type="domain" description="Nucleotide modification associated" evidence="1">
    <location>
        <begin position="160"/>
        <end position="220"/>
    </location>
</feature>
<dbReference type="EMBL" id="FOBV01000003">
    <property type="protein sequence ID" value="SEM41141.1"/>
    <property type="molecule type" value="Genomic_DNA"/>
</dbReference>
<dbReference type="AlphaFoldDB" id="A0A1H7Y5C0"/>
<dbReference type="STRING" id="295069.SAMN05421856_10369"/>
<protein>
    <recommendedName>
        <fullName evidence="1">Nucleotide modification associated domain-containing protein</fullName>
    </recommendedName>
</protein>
<dbReference type="InterPro" id="IPR011630">
    <property type="entry name" value="DUF1599"/>
</dbReference>
<dbReference type="Proteomes" id="UP000199450">
    <property type="component" value="Unassembled WGS sequence"/>
</dbReference>